<dbReference type="AlphaFoldDB" id="A0A0D9W321"/>
<reference evidence="2 3" key="1">
    <citation type="submission" date="2012-08" db="EMBL/GenBank/DDBJ databases">
        <title>Oryza genome evolution.</title>
        <authorList>
            <person name="Wing R.A."/>
        </authorList>
    </citation>
    <scope>NUCLEOTIDE SEQUENCE</scope>
</reference>
<accession>A0A0D9W321</accession>
<dbReference type="Gramene" id="LPERR04G03920.1">
    <property type="protein sequence ID" value="LPERR04G03920.1"/>
    <property type="gene ID" value="LPERR04G03920"/>
</dbReference>
<dbReference type="HOGENOM" id="CLU_2486622_0_0_1"/>
<sequence>MARWRVGGRRRRTAGGGSMESPQHLWTYGVELQANQVVNISISDVYCKLSCLYTIAVNNNVSNNYLLIDVNNFACIVQTFIPQDMQN</sequence>
<evidence type="ECO:0000313" key="3">
    <source>
        <dbReference type="Proteomes" id="UP000032180"/>
    </source>
</evidence>
<proteinExistence type="predicted"/>
<dbReference type="Proteomes" id="UP000032180">
    <property type="component" value="Chromosome 4"/>
</dbReference>
<protein>
    <submittedName>
        <fullName evidence="2">Uncharacterized protein</fullName>
    </submittedName>
</protein>
<reference evidence="3" key="2">
    <citation type="submission" date="2013-12" db="EMBL/GenBank/DDBJ databases">
        <authorList>
            <person name="Yu Y."/>
            <person name="Lee S."/>
            <person name="de Baynast K."/>
            <person name="Wissotski M."/>
            <person name="Liu L."/>
            <person name="Talag J."/>
            <person name="Goicoechea J."/>
            <person name="Angelova A."/>
            <person name="Jetty R."/>
            <person name="Kudrna D."/>
            <person name="Golser W."/>
            <person name="Rivera L."/>
            <person name="Zhang J."/>
            <person name="Wing R."/>
        </authorList>
    </citation>
    <scope>NUCLEOTIDE SEQUENCE</scope>
</reference>
<evidence type="ECO:0000313" key="2">
    <source>
        <dbReference type="EnsemblPlants" id="LPERR04G03920.1"/>
    </source>
</evidence>
<keyword evidence="3" id="KW-1185">Reference proteome</keyword>
<organism evidence="2 3">
    <name type="scientific">Leersia perrieri</name>
    <dbReference type="NCBI Taxonomy" id="77586"/>
    <lineage>
        <taxon>Eukaryota</taxon>
        <taxon>Viridiplantae</taxon>
        <taxon>Streptophyta</taxon>
        <taxon>Embryophyta</taxon>
        <taxon>Tracheophyta</taxon>
        <taxon>Spermatophyta</taxon>
        <taxon>Magnoliopsida</taxon>
        <taxon>Liliopsida</taxon>
        <taxon>Poales</taxon>
        <taxon>Poaceae</taxon>
        <taxon>BOP clade</taxon>
        <taxon>Oryzoideae</taxon>
        <taxon>Oryzeae</taxon>
        <taxon>Oryzinae</taxon>
        <taxon>Leersia</taxon>
    </lineage>
</organism>
<dbReference type="EnsemblPlants" id="LPERR04G03920.1">
    <property type="protein sequence ID" value="LPERR04G03920.1"/>
    <property type="gene ID" value="LPERR04G03920"/>
</dbReference>
<evidence type="ECO:0000256" key="1">
    <source>
        <dbReference type="SAM" id="MobiDB-lite"/>
    </source>
</evidence>
<reference evidence="2" key="3">
    <citation type="submission" date="2015-04" db="UniProtKB">
        <authorList>
            <consortium name="EnsemblPlants"/>
        </authorList>
    </citation>
    <scope>IDENTIFICATION</scope>
</reference>
<feature type="compositionally biased region" description="Basic residues" evidence="1">
    <location>
        <begin position="1"/>
        <end position="13"/>
    </location>
</feature>
<feature type="region of interest" description="Disordered" evidence="1">
    <location>
        <begin position="1"/>
        <end position="22"/>
    </location>
</feature>
<name>A0A0D9W321_9ORYZ</name>